<accession>A0AAD8ARA0</accession>
<proteinExistence type="predicted"/>
<evidence type="ECO:0000313" key="1">
    <source>
        <dbReference type="EMBL" id="KAK0040134.1"/>
    </source>
</evidence>
<organism evidence="1 2">
    <name type="scientific">Biomphalaria pfeifferi</name>
    <name type="common">Bloodfluke planorb</name>
    <name type="synonym">Freshwater snail</name>
    <dbReference type="NCBI Taxonomy" id="112525"/>
    <lineage>
        <taxon>Eukaryota</taxon>
        <taxon>Metazoa</taxon>
        <taxon>Spiralia</taxon>
        <taxon>Lophotrochozoa</taxon>
        <taxon>Mollusca</taxon>
        <taxon>Gastropoda</taxon>
        <taxon>Heterobranchia</taxon>
        <taxon>Euthyneura</taxon>
        <taxon>Panpulmonata</taxon>
        <taxon>Hygrophila</taxon>
        <taxon>Lymnaeoidea</taxon>
        <taxon>Planorbidae</taxon>
        <taxon>Biomphalaria</taxon>
    </lineage>
</organism>
<name>A0AAD8ARA0_BIOPF</name>
<keyword evidence="2" id="KW-1185">Reference proteome</keyword>
<reference evidence="1" key="2">
    <citation type="submission" date="2023-04" db="EMBL/GenBank/DDBJ databases">
        <authorList>
            <person name="Bu L."/>
            <person name="Lu L."/>
            <person name="Laidemitt M.R."/>
            <person name="Zhang S.M."/>
            <person name="Mutuku M."/>
            <person name="Mkoji G."/>
            <person name="Steinauer M."/>
            <person name="Loker E.S."/>
        </authorList>
    </citation>
    <scope>NUCLEOTIDE SEQUENCE</scope>
    <source>
        <strain evidence="1">KasaAsao</strain>
        <tissue evidence="1">Whole Snail</tissue>
    </source>
</reference>
<dbReference type="AlphaFoldDB" id="A0AAD8ARA0"/>
<sequence>MASQHQLKEIEDDEPMRPMIDESLDLSHTYGDNECQDQELASNLTRTETRKLFAEQYKLYRRRRDIHLYTS</sequence>
<dbReference type="Proteomes" id="UP001233172">
    <property type="component" value="Unassembled WGS sequence"/>
</dbReference>
<comment type="caution">
    <text evidence="1">The sequence shown here is derived from an EMBL/GenBank/DDBJ whole genome shotgun (WGS) entry which is preliminary data.</text>
</comment>
<evidence type="ECO:0000313" key="2">
    <source>
        <dbReference type="Proteomes" id="UP001233172"/>
    </source>
</evidence>
<dbReference type="EMBL" id="JASAOG010000349">
    <property type="protein sequence ID" value="KAK0040134.1"/>
    <property type="molecule type" value="Genomic_DNA"/>
</dbReference>
<protein>
    <submittedName>
        <fullName evidence="1">Uncharacterized protein</fullName>
    </submittedName>
</protein>
<reference evidence="1" key="1">
    <citation type="journal article" date="2023" name="PLoS Negl. Trop. Dis.">
        <title>A genome sequence for Biomphalaria pfeifferi, the major vector snail for the human-infecting parasite Schistosoma mansoni.</title>
        <authorList>
            <person name="Bu L."/>
            <person name="Lu L."/>
            <person name="Laidemitt M.R."/>
            <person name="Zhang S.M."/>
            <person name="Mutuku M."/>
            <person name="Mkoji G."/>
            <person name="Steinauer M."/>
            <person name="Loker E.S."/>
        </authorList>
    </citation>
    <scope>NUCLEOTIDE SEQUENCE</scope>
    <source>
        <strain evidence="1">KasaAsao</strain>
    </source>
</reference>
<gene>
    <name evidence="1" type="ORF">Bpfe_030439</name>
</gene>